<dbReference type="PANTHER" id="PTHR12653:SF0">
    <property type="entry name" value="NADH DEHYDROGENASE [UBIQUINONE] 1 ALPHA SUBCOMPLEX SUBUNIT 5"/>
    <property type="match status" value="1"/>
</dbReference>
<comment type="subcellular location">
    <subcellularLocation>
        <location evidence="2">Mitochondrion inner membrane</location>
        <topology evidence="2">Peripheral membrane protein</topology>
        <orientation evidence="2">Matrix side</orientation>
    </subcellularLocation>
</comment>
<evidence type="ECO:0000256" key="9">
    <source>
        <dbReference type="ARBA" id="ARBA00022982"/>
    </source>
</evidence>
<keyword evidence="9" id="KW-0249">Electron transport</keyword>
<sequence>MAGLVKKVQVEVTSLLQMTQIGAVEDAAPAQLILVAPRCVPAPVQRNDPTRVKLSPATVVLCSNKLRTTGLVGLAVSLNPHERLKVLYSKILATLQTMPQDAAYRKYTEQLVNERFGHVEAETDVDTLEKKINCGQIEEVIFQAECELALSRKMSEWKPWEPLTEEPPPNQWKWPI</sequence>
<dbReference type="GO" id="GO:0022904">
    <property type="term" value="P:respiratory electron transport chain"/>
    <property type="evidence" value="ECO:0007669"/>
    <property type="project" value="InterPro"/>
</dbReference>
<comment type="subunit">
    <text evidence="4">Complex I is composed of 45 different subunits.</text>
</comment>
<evidence type="ECO:0000256" key="7">
    <source>
        <dbReference type="ARBA" id="ARBA00022660"/>
    </source>
</evidence>
<reference evidence="15 16" key="1">
    <citation type="submission" date="2017-12" db="EMBL/GenBank/DDBJ databases">
        <title>Integrating genomic resources of turbot (Scophthalmus maximus) in depth evaluation of genetic and physical mapping variation across individuals.</title>
        <authorList>
            <person name="Martinez P."/>
        </authorList>
    </citation>
    <scope>NUCLEOTIDE SEQUENCE [LARGE SCALE GENOMIC DNA]</scope>
</reference>
<evidence type="ECO:0000256" key="8">
    <source>
        <dbReference type="ARBA" id="ARBA00022792"/>
    </source>
</evidence>
<keyword evidence="7" id="KW-0679">Respiratory chain</keyword>
<name>A0A2U9B276_SCOMX</name>
<evidence type="ECO:0000256" key="6">
    <source>
        <dbReference type="ARBA" id="ARBA00022448"/>
    </source>
</evidence>
<evidence type="ECO:0000256" key="14">
    <source>
        <dbReference type="ARBA" id="ARBA00032775"/>
    </source>
</evidence>
<evidence type="ECO:0000256" key="1">
    <source>
        <dbReference type="ARBA" id="ARBA00003195"/>
    </source>
</evidence>
<dbReference type="GO" id="GO:0005743">
    <property type="term" value="C:mitochondrial inner membrane"/>
    <property type="evidence" value="ECO:0007669"/>
    <property type="project" value="UniProtKB-SubCell"/>
</dbReference>
<evidence type="ECO:0000313" key="16">
    <source>
        <dbReference type="Proteomes" id="UP000246464"/>
    </source>
</evidence>
<keyword evidence="10" id="KW-0496">Mitochondrion</keyword>
<dbReference type="AlphaFoldDB" id="A0A2U9B276"/>
<evidence type="ECO:0000256" key="3">
    <source>
        <dbReference type="ARBA" id="ARBA00010261"/>
    </source>
</evidence>
<evidence type="ECO:0000256" key="13">
    <source>
        <dbReference type="ARBA" id="ARBA00032483"/>
    </source>
</evidence>
<organism evidence="15 16">
    <name type="scientific">Scophthalmus maximus</name>
    <name type="common">Turbot</name>
    <name type="synonym">Psetta maxima</name>
    <dbReference type="NCBI Taxonomy" id="52904"/>
    <lineage>
        <taxon>Eukaryota</taxon>
        <taxon>Metazoa</taxon>
        <taxon>Chordata</taxon>
        <taxon>Craniata</taxon>
        <taxon>Vertebrata</taxon>
        <taxon>Euteleostomi</taxon>
        <taxon>Actinopterygii</taxon>
        <taxon>Neopterygii</taxon>
        <taxon>Teleostei</taxon>
        <taxon>Neoteleostei</taxon>
        <taxon>Acanthomorphata</taxon>
        <taxon>Carangaria</taxon>
        <taxon>Pleuronectiformes</taxon>
        <taxon>Pleuronectoidei</taxon>
        <taxon>Scophthalmidae</taxon>
        <taxon>Scophthalmus</taxon>
    </lineage>
</organism>
<dbReference type="EMBL" id="CP026244">
    <property type="protein sequence ID" value="AWO97871.1"/>
    <property type="molecule type" value="Genomic_DNA"/>
</dbReference>
<evidence type="ECO:0000256" key="2">
    <source>
        <dbReference type="ARBA" id="ARBA00004443"/>
    </source>
</evidence>
<evidence type="ECO:0000256" key="4">
    <source>
        <dbReference type="ARBA" id="ARBA00011533"/>
    </source>
</evidence>
<accession>A0A2U9B276</accession>
<keyword evidence="6" id="KW-0813">Transport</keyword>
<dbReference type="STRING" id="52904.ENSSMAP00000025591"/>
<evidence type="ECO:0000256" key="5">
    <source>
        <dbReference type="ARBA" id="ARBA00016385"/>
    </source>
</evidence>
<proteinExistence type="inferred from homology"/>
<evidence type="ECO:0000256" key="12">
    <source>
        <dbReference type="ARBA" id="ARBA00030376"/>
    </source>
</evidence>
<keyword evidence="11" id="KW-0472">Membrane</keyword>
<dbReference type="PANTHER" id="PTHR12653">
    <property type="entry name" value="NADH-UBIQUINONE OXIDOREDUCTASE 13 KD-B SUBUNIT"/>
    <property type="match status" value="1"/>
</dbReference>
<comment type="similarity">
    <text evidence="3">Belongs to the complex I NDUFA5 subunit family.</text>
</comment>
<evidence type="ECO:0000313" key="15">
    <source>
        <dbReference type="EMBL" id="AWO97871.1"/>
    </source>
</evidence>
<evidence type="ECO:0000256" key="11">
    <source>
        <dbReference type="ARBA" id="ARBA00023136"/>
    </source>
</evidence>
<protein>
    <recommendedName>
        <fullName evidence="5">NADH dehydrogenase [ubiquinone] 1 alpha subcomplex subunit 5</fullName>
    </recommendedName>
    <alternativeName>
        <fullName evidence="12">Complex I subunit B13</fullName>
    </alternativeName>
    <alternativeName>
        <fullName evidence="14">Complex I-13kD-B</fullName>
    </alternativeName>
    <alternativeName>
        <fullName evidence="13">NADH-ubiquinone oxidoreductase 13 kDa-B subunit</fullName>
    </alternativeName>
</protein>
<keyword evidence="16" id="KW-1185">Reference proteome</keyword>
<comment type="function">
    <text evidence="1">Accessory subunit of the mitochondrial membrane respiratory chain NADH dehydrogenase (Complex I), that is believed not to be involved in catalysis. Complex I functions in the transfer of electrons from NADH to the respiratory chain. The immediate electron acceptor for the enzyme is believed to be ubiquinone.</text>
</comment>
<keyword evidence="8" id="KW-0999">Mitochondrion inner membrane</keyword>
<dbReference type="Pfam" id="PF04716">
    <property type="entry name" value="ETC_C1_NDUFA5"/>
    <property type="match status" value="1"/>
</dbReference>
<gene>
    <name evidence="15" type="ORF">SMAX5B_005486</name>
</gene>
<dbReference type="InterPro" id="IPR006806">
    <property type="entry name" value="NDUFA5"/>
</dbReference>
<dbReference type="Proteomes" id="UP000246464">
    <property type="component" value="Chromosome 2"/>
</dbReference>
<evidence type="ECO:0000256" key="10">
    <source>
        <dbReference type="ARBA" id="ARBA00023128"/>
    </source>
</evidence>